<dbReference type="RefSeq" id="WP_041121113.1">
    <property type="nucleotide sequence ID" value="NZ_JXRQ01000008.1"/>
</dbReference>
<name>A0A0C2SHN7_9BACL</name>
<dbReference type="Proteomes" id="UP000031950">
    <property type="component" value="Unassembled WGS sequence"/>
</dbReference>
<protein>
    <submittedName>
        <fullName evidence="1">Uncharacterized protein</fullName>
    </submittedName>
</protein>
<organism evidence="1 2">
    <name type="scientific">Jeotgalibacillus alimentarius</name>
    <dbReference type="NCBI Taxonomy" id="135826"/>
    <lineage>
        <taxon>Bacteria</taxon>
        <taxon>Bacillati</taxon>
        <taxon>Bacillota</taxon>
        <taxon>Bacilli</taxon>
        <taxon>Bacillales</taxon>
        <taxon>Caryophanaceae</taxon>
        <taxon>Jeotgalibacillus</taxon>
    </lineage>
</organism>
<reference evidence="1 2" key="1">
    <citation type="submission" date="2015-01" db="EMBL/GenBank/DDBJ databases">
        <title>Genome sequence of Jeotgalibacillus alimentarius.</title>
        <authorList>
            <person name="Goh K.M."/>
            <person name="Chan K.-G."/>
            <person name="Yaakop A.S."/>
            <person name="Ee R."/>
            <person name="Gan H.M."/>
            <person name="Chan C.S."/>
        </authorList>
    </citation>
    <scope>NUCLEOTIDE SEQUENCE [LARGE SCALE GENOMIC DNA]</scope>
    <source>
        <strain evidence="1 2">YKJ-13</strain>
    </source>
</reference>
<comment type="caution">
    <text evidence="1">The sequence shown here is derived from an EMBL/GenBank/DDBJ whole genome shotgun (WGS) entry which is preliminary data.</text>
</comment>
<evidence type="ECO:0000313" key="2">
    <source>
        <dbReference type="Proteomes" id="UP000031950"/>
    </source>
</evidence>
<sequence>MMKHIYAFEDIKEYEFHKERIQRFSKRLEEYQYILEKDYLLMDQPKGIVWTSAEAATTVFSEIPIPAFTNKNTIYITPDLSAWRKLFLQQLDGKDLPHIERFYEELSENHILQILGHELTHHSDLFLEDFDDEREDSIWFEEGMCEYLPRKFLLTEKECDEITAVEEELVDVFSEEYGGRSIDEFGSGSYTSSLSSIMFDYWRSYLYVKHLVEVRFKHDIQAVFEEYHKWDQEGRRCSLSEYFELGKVSL</sequence>
<keyword evidence="2" id="KW-1185">Reference proteome</keyword>
<dbReference type="PATRIC" id="fig|135826.4.peg.451"/>
<gene>
    <name evidence="1" type="ORF">KP77_04500</name>
</gene>
<accession>A0A0C2SHN7</accession>
<dbReference type="EMBL" id="JXRQ01000008">
    <property type="protein sequence ID" value="KIL53474.1"/>
    <property type="molecule type" value="Genomic_DNA"/>
</dbReference>
<proteinExistence type="predicted"/>
<dbReference type="STRING" id="135826.KP77_04500"/>
<evidence type="ECO:0000313" key="1">
    <source>
        <dbReference type="EMBL" id="KIL53474.1"/>
    </source>
</evidence>
<dbReference type="AlphaFoldDB" id="A0A0C2SHN7"/>